<dbReference type="Proteomes" id="UP000503349">
    <property type="component" value="Chromosome 9"/>
</dbReference>
<accession>A0A6G1PUS9</accession>
<evidence type="ECO:0000313" key="2">
    <source>
        <dbReference type="EMBL" id="KAF3693989.1"/>
    </source>
</evidence>
<protein>
    <submittedName>
        <fullName evidence="2">Uncharacterized protein</fullName>
    </submittedName>
</protein>
<dbReference type="AlphaFoldDB" id="A0A6G1PUS9"/>
<evidence type="ECO:0000313" key="3">
    <source>
        <dbReference type="Proteomes" id="UP000503349"/>
    </source>
</evidence>
<proteinExistence type="predicted"/>
<gene>
    <name evidence="2" type="ORF">EXN66_Car009665</name>
</gene>
<reference evidence="2 3" key="1">
    <citation type="submission" date="2019-02" db="EMBL/GenBank/DDBJ databases">
        <title>Opniocepnalus argus genome.</title>
        <authorList>
            <person name="Zhou C."/>
            <person name="Xiao S."/>
        </authorList>
    </citation>
    <scope>NUCLEOTIDE SEQUENCE [LARGE SCALE GENOMIC DNA]</scope>
    <source>
        <strain evidence="2">OARG1902GOOAL</strain>
        <tissue evidence="2">Muscle</tissue>
    </source>
</reference>
<feature type="compositionally biased region" description="Low complexity" evidence="1">
    <location>
        <begin position="14"/>
        <end position="31"/>
    </location>
</feature>
<feature type="region of interest" description="Disordered" evidence="1">
    <location>
        <begin position="1"/>
        <end position="60"/>
    </location>
</feature>
<sequence>MLAHPGYSSPPPYSYGHTHSSLVPPTSTPVPQHNGGHDSCTENHFFDKKDSVVSAETSVQ</sequence>
<organism evidence="2 3">
    <name type="scientific">Channa argus</name>
    <name type="common">Northern snakehead</name>
    <name type="synonym">Ophicephalus argus</name>
    <dbReference type="NCBI Taxonomy" id="215402"/>
    <lineage>
        <taxon>Eukaryota</taxon>
        <taxon>Metazoa</taxon>
        <taxon>Chordata</taxon>
        <taxon>Craniata</taxon>
        <taxon>Vertebrata</taxon>
        <taxon>Euteleostomi</taxon>
        <taxon>Actinopterygii</taxon>
        <taxon>Neopterygii</taxon>
        <taxon>Teleostei</taxon>
        <taxon>Neoteleostei</taxon>
        <taxon>Acanthomorphata</taxon>
        <taxon>Anabantaria</taxon>
        <taxon>Anabantiformes</taxon>
        <taxon>Channoidei</taxon>
        <taxon>Channidae</taxon>
        <taxon>Channa</taxon>
    </lineage>
</organism>
<dbReference type="EMBL" id="CM015720">
    <property type="protein sequence ID" value="KAF3693989.1"/>
    <property type="molecule type" value="Genomic_DNA"/>
</dbReference>
<keyword evidence="3" id="KW-1185">Reference proteome</keyword>
<evidence type="ECO:0000256" key="1">
    <source>
        <dbReference type="SAM" id="MobiDB-lite"/>
    </source>
</evidence>
<reference evidence="3" key="2">
    <citation type="submission" date="2019-02" db="EMBL/GenBank/DDBJ databases">
        <title>Opniocepnalus argus Var Kimnra genome.</title>
        <authorList>
            <person name="Zhou C."/>
            <person name="Xiao S."/>
        </authorList>
    </citation>
    <scope>NUCLEOTIDE SEQUENCE [LARGE SCALE GENOMIC DNA]</scope>
</reference>
<name>A0A6G1PUS9_CHAAH</name>
<feature type="compositionally biased region" description="Basic and acidic residues" evidence="1">
    <location>
        <begin position="35"/>
        <end position="51"/>
    </location>
</feature>